<feature type="transmembrane region" description="Helical" evidence="1">
    <location>
        <begin position="45"/>
        <end position="65"/>
    </location>
</feature>
<gene>
    <name evidence="2" type="ORF">RIF29_16517</name>
</gene>
<keyword evidence="1" id="KW-0812">Transmembrane</keyword>
<keyword evidence="1" id="KW-1133">Transmembrane helix</keyword>
<dbReference type="AlphaFoldDB" id="A0AAN9FJ13"/>
<protein>
    <submittedName>
        <fullName evidence="2">Uncharacterized protein</fullName>
    </submittedName>
</protein>
<dbReference type="EMBL" id="JAYWIO010000003">
    <property type="protein sequence ID" value="KAK7275401.1"/>
    <property type="molecule type" value="Genomic_DNA"/>
</dbReference>
<comment type="caution">
    <text evidence="2">The sequence shown here is derived from an EMBL/GenBank/DDBJ whole genome shotgun (WGS) entry which is preliminary data.</text>
</comment>
<keyword evidence="1" id="KW-0472">Membrane</keyword>
<organism evidence="2 3">
    <name type="scientific">Crotalaria pallida</name>
    <name type="common">Smooth rattlebox</name>
    <name type="synonym">Crotalaria striata</name>
    <dbReference type="NCBI Taxonomy" id="3830"/>
    <lineage>
        <taxon>Eukaryota</taxon>
        <taxon>Viridiplantae</taxon>
        <taxon>Streptophyta</taxon>
        <taxon>Embryophyta</taxon>
        <taxon>Tracheophyta</taxon>
        <taxon>Spermatophyta</taxon>
        <taxon>Magnoliopsida</taxon>
        <taxon>eudicotyledons</taxon>
        <taxon>Gunneridae</taxon>
        <taxon>Pentapetalae</taxon>
        <taxon>rosids</taxon>
        <taxon>fabids</taxon>
        <taxon>Fabales</taxon>
        <taxon>Fabaceae</taxon>
        <taxon>Papilionoideae</taxon>
        <taxon>50 kb inversion clade</taxon>
        <taxon>genistoids sensu lato</taxon>
        <taxon>core genistoids</taxon>
        <taxon>Crotalarieae</taxon>
        <taxon>Crotalaria</taxon>
    </lineage>
</organism>
<accession>A0AAN9FJ13</accession>
<reference evidence="2 3" key="1">
    <citation type="submission" date="2024-01" db="EMBL/GenBank/DDBJ databases">
        <title>The genomes of 5 underutilized Papilionoideae crops provide insights into root nodulation and disease resistanc.</title>
        <authorList>
            <person name="Yuan L."/>
        </authorList>
    </citation>
    <scope>NUCLEOTIDE SEQUENCE [LARGE SCALE GENOMIC DNA]</scope>
    <source>
        <strain evidence="2">ZHUSHIDOU_FW_LH</strain>
        <tissue evidence="2">Leaf</tissue>
    </source>
</reference>
<proteinExistence type="predicted"/>
<sequence length="75" mass="8368">MTICQDARVVVYVILVLTTCSLPSFRGPLSHSTNFLKGVQRQDLSSFFSSSFSGKFSLFAFLCLFSKLTDFNIVC</sequence>
<evidence type="ECO:0000313" key="2">
    <source>
        <dbReference type="EMBL" id="KAK7275401.1"/>
    </source>
</evidence>
<name>A0AAN9FJ13_CROPI</name>
<evidence type="ECO:0000313" key="3">
    <source>
        <dbReference type="Proteomes" id="UP001372338"/>
    </source>
</evidence>
<dbReference type="Proteomes" id="UP001372338">
    <property type="component" value="Unassembled WGS sequence"/>
</dbReference>
<evidence type="ECO:0000256" key="1">
    <source>
        <dbReference type="SAM" id="Phobius"/>
    </source>
</evidence>
<feature type="transmembrane region" description="Helical" evidence="1">
    <location>
        <begin position="7"/>
        <end position="25"/>
    </location>
</feature>
<keyword evidence="3" id="KW-1185">Reference proteome</keyword>